<feature type="region of interest" description="Disordered" evidence="1">
    <location>
        <begin position="450"/>
        <end position="479"/>
    </location>
</feature>
<gene>
    <name evidence="3" type="ORF">OCS_05401</name>
</gene>
<dbReference type="GO" id="GO:0000166">
    <property type="term" value="F:nucleotide binding"/>
    <property type="evidence" value="ECO:0007669"/>
    <property type="project" value="InterPro"/>
</dbReference>
<evidence type="ECO:0000256" key="1">
    <source>
        <dbReference type="SAM" id="MobiDB-lite"/>
    </source>
</evidence>
<feature type="compositionally biased region" description="Polar residues" evidence="1">
    <location>
        <begin position="102"/>
        <end position="114"/>
    </location>
</feature>
<dbReference type="Gene3D" id="1.10.287.40">
    <property type="entry name" value="Serine-tRNA synthetase, tRNA binding domain"/>
    <property type="match status" value="1"/>
</dbReference>
<dbReference type="SUPFAM" id="SSF53067">
    <property type="entry name" value="Actin-like ATPase domain"/>
    <property type="match status" value="1"/>
</dbReference>
<evidence type="ECO:0000313" key="3">
    <source>
        <dbReference type="EMBL" id="EQK98886.1"/>
    </source>
</evidence>
<proteinExistence type="predicted"/>
<dbReference type="InterPro" id="IPR043129">
    <property type="entry name" value="ATPase_NBD"/>
</dbReference>
<feature type="compositionally biased region" description="Acidic residues" evidence="1">
    <location>
        <begin position="229"/>
        <end position="238"/>
    </location>
</feature>
<dbReference type="InterPro" id="IPR015866">
    <property type="entry name" value="Ser-tRNA-synth_1_N"/>
</dbReference>
<evidence type="ECO:0000259" key="2">
    <source>
        <dbReference type="Pfam" id="PF02403"/>
    </source>
</evidence>
<organism evidence="3 4">
    <name type="scientific">Ophiocordyceps sinensis (strain Co18 / CGMCC 3.14243)</name>
    <name type="common">Yarsagumba caterpillar fungus</name>
    <name type="synonym">Hirsutella sinensis</name>
    <dbReference type="NCBI Taxonomy" id="911162"/>
    <lineage>
        <taxon>Eukaryota</taxon>
        <taxon>Fungi</taxon>
        <taxon>Dikarya</taxon>
        <taxon>Ascomycota</taxon>
        <taxon>Pezizomycotina</taxon>
        <taxon>Sordariomycetes</taxon>
        <taxon>Hypocreomycetidae</taxon>
        <taxon>Hypocreales</taxon>
        <taxon>Ophiocordycipitaceae</taxon>
        <taxon>Ophiocordyceps</taxon>
    </lineage>
</organism>
<accession>T5AAW4</accession>
<dbReference type="InterPro" id="IPR042103">
    <property type="entry name" value="SerRS_1_N_sf"/>
</dbReference>
<evidence type="ECO:0000313" key="4">
    <source>
        <dbReference type="Proteomes" id="UP000019374"/>
    </source>
</evidence>
<dbReference type="Gene3D" id="3.30.420.40">
    <property type="match status" value="1"/>
</dbReference>
<feature type="region of interest" description="Disordered" evidence="1">
    <location>
        <begin position="100"/>
        <end position="133"/>
    </location>
</feature>
<protein>
    <submittedName>
        <fullName evidence="3">Actin-like protein</fullName>
    </submittedName>
</protein>
<dbReference type="AlphaFoldDB" id="T5AAW4"/>
<feature type="region of interest" description="Disordered" evidence="1">
    <location>
        <begin position="349"/>
        <end position="407"/>
    </location>
</feature>
<feature type="region of interest" description="Disordered" evidence="1">
    <location>
        <begin position="223"/>
        <end position="254"/>
    </location>
</feature>
<name>T5AAW4_OPHSC</name>
<dbReference type="UniPathway" id="UPA00906">
    <property type="reaction ID" value="UER00895"/>
</dbReference>
<sequence>MIKSATWLLRCRHATARWSRPQRRGMADSRRPCTAPKPMLDIKHIRQNPELYEQTCAERNYKQQLGHAAKIVALHGRWQELQREGRALRDRSNLLRKLLANPATSSGDDPATSSGDEDLAEVRSMKREQVQDEARQLKARLSGIERGEADAVADMEALALEMPNLTDPETPRGAEPVLLRYINEPPRFAATATRRVLSFDECEDILCRLMWCRASAFKSSQRQSAQLDTVEEQDESEMETANPSGTADIPLRSSLPPSTLQVPFGKLADVCDETYFDLSASPCTFDDHELPVHLLVYHHLLQLPVDVRALCMSRLMITGGCSEILGIKERIFDEVTSIVDRRGWAPVSGKGVDQLRNNPKLRKESVARTSISSAATSESGGDDVDGTRSEPADEEDPIEAKIARNRRLPQQVQGQLRAMHSLGPWAGASLVCQLKMPAMASMDREQWLQHGANGASRPSDVDTKAQQRHMAGTGGLMRSSAGNHVNWTLGIWGSL</sequence>
<dbReference type="EMBL" id="KE653899">
    <property type="protein sequence ID" value="EQK98886.1"/>
    <property type="molecule type" value="Genomic_DNA"/>
</dbReference>
<feature type="domain" description="Serine-tRNA synthetase type1 N-terminal" evidence="2">
    <location>
        <begin position="39"/>
        <end position="165"/>
    </location>
</feature>
<feature type="compositionally biased region" description="Basic and acidic residues" evidence="1">
    <location>
        <begin position="120"/>
        <end position="133"/>
    </location>
</feature>
<reference evidence="3 4" key="1">
    <citation type="journal article" date="2013" name="Chin. Sci. Bull.">
        <title>Genome survey uncovers the secrets of sex and lifestyle in caterpillar fungus.</title>
        <authorList>
            <person name="Hu X."/>
            <person name="Zhang Y."/>
            <person name="Xiao G."/>
            <person name="Zheng P."/>
            <person name="Xia Y."/>
            <person name="Zhang X."/>
            <person name="St Leger R.J."/>
            <person name="Liu X."/>
            <person name="Wang C."/>
        </authorList>
    </citation>
    <scope>NUCLEOTIDE SEQUENCE [LARGE SCALE GENOMIC DNA]</scope>
    <source>
        <strain evidence="4">Co18 / CGMCC 3.14243</strain>
        <tissue evidence="3">Fruit-body</tissue>
    </source>
</reference>
<dbReference type="SUPFAM" id="SSF46589">
    <property type="entry name" value="tRNA-binding arm"/>
    <property type="match status" value="1"/>
</dbReference>
<dbReference type="eggNOG" id="KOG0676">
    <property type="taxonomic scope" value="Eukaryota"/>
</dbReference>
<dbReference type="OrthoDB" id="337660at2759"/>
<dbReference type="Gene3D" id="3.90.640.10">
    <property type="entry name" value="Actin, Chain A, domain 4"/>
    <property type="match status" value="1"/>
</dbReference>
<dbReference type="InterPro" id="IPR010978">
    <property type="entry name" value="tRNA-bd_arm"/>
</dbReference>
<feature type="compositionally biased region" description="Polar residues" evidence="1">
    <location>
        <begin position="367"/>
        <end position="379"/>
    </location>
</feature>
<dbReference type="HOGENOM" id="CLU_551054_0_0_1"/>
<dbReference type="Pfam" id="PF02403">
    <property type="entry name" value="Seryl_tRNA_N"/>
    <property type="match status" value="1"/>
</dbReference>
<dbReference type="Proteomes" id="UP000019374">
    <property type="component" value="Unassembled WGS sequence"/>
</dbReference>